<evidence type="ECO:0000256" key="1">
    <source>
        <dbReference type="ARBA" id="ARBA00001561"/>
    </source>
</evidence>
<evidence type="ECO:0000256" key="2">
    <source>
        <dbReference type="ARBA" id="ARBA00011901"/>
    </source>
</evidence>
<name>A0AAF3J279_9BILA</name>
<feature type="signal peptide" evidence="5">
    <location>
        <begin position="1"/>
        <end position="18"/>
    </location>
</feature>
<keyword evidence="3" id="KW-0378">Hydrolase</keyword>
<dbReference type="Proteomes" id="UP000887575">
    <property type="component" value="Unassembled WGS sequence"/>
</dbReference>
<dbReference type="CDD" id="cd06583">
    <property type="entry name" value="PGRP"/>
    <property type="match status" value="1"/>
</dbReference>
<reference evidence="8" key="1">
    <citation type="submission" date="2024-02" db="UniProtKB">
        <authorList>
            <consortium name="WormBaseParasite"/>
        </authorList>
    </citation>
    <scope>IDENTIFICATION</scope>
</reference>
<feature type="domain" description="N-acetylmuramoyl-L-alanine amidase" evidence="6">
    <location>
        <begin position="115"/>
        <end position="248"/>
    </location>
</feature>
<dbReference type="GO" id="GO:0009254">
    <property type="term" value="P:peptidoglycan turnover"/>
    <property type="evidence" value="ECO:0007669"/>
    <property type="project" value="TreeGrafter"/>
</dbReference>
<evidence type="ECO:0000256" key="4">
    <source>
        <dbReference type="ARBA" id="ARBA00023316"/>
    </source>
</evidence>
<protein>
    <recommendedName>
        <fullName evidence="2">N-acetylmuramoyl-L-alanine amidase</fullName>
        <ecNumber evidence="2">3.5.1.28</ecNumber>
    </recommendedName>
</protein>
<dbReference type="GO" id="GO:0071555">
    <property type="term" value="P:cell wall organization"/>
    <property type="evidence" value="ECO:0007669"/>
    <property type="project" value="UniProtKB-KW"/>
</dbReference>
<proteinExistence type="predicted"/>
<evidence type="ECO:0000313" key="7">
    <source>
        <dbReference type="Proteomes" id="UP000887575"/>
    </source>
</evidence>
<dbReference type="AlphaFoldDB" id="A0AAF3J279"/>
<dbReference type="GO" id="GO:0009253">
    <property type="term" value="P:peptidoglycan catabolic process"/>
    <property type="evidence" value="ECO:0007669"/>
    <property type="project" value="InterPro"/>
</dbReference>
<dbReference type="WBParaSite" id="MBELARI_LOCUS11642">
    <property type="protein sequence ID" value="MBELARI_LOCUS11642"/>
    <property type="gene ID" value="MBELARI_LOCUS11642"/>
</dbReference>
<dbReference type="InterPro" id="IPR036505">
    <property type="entry name" value="Amidase/PGRP_sf"/>
</dbReference>
<dbReference type="SMART" id="SM00644">
    <property type="entry name" value="Ami_2"/>
    <property type="match status" value="1"/>
</dbReference>
<dbReference type="Gene3D" id="3.40.80.10">
    <property type="entry name" value="Peptidoglycan recognition protein-like"/>
    <property type="match status" value="1"/>
</dbReference>
<keyword evidence="7" id="KW-1185">Reference proteome</keyword>
<sequence length="343" mass="38670">MTRLSWLILAVTIQLTIADDCDLCHKMAQYVLSFKGQAYADVKAKAISSIRTFPTSDQPFLNNLISYNFRKLYMDVNSAASGMTPSTSCSDMGFCDTKDEFKAPFTIFDYKSSFWDDHSAVKNTRDKTIIVVHHTVDPTLPDTILSLKNAGLSVQYIVDRDGKIYRLVDDYRRAYHAGAGIWRGDGCTVDDTNTRSVGIETVNTGGEPYPDVQVKALHQLISYLRTKWHVEPQNIIAQQKEVVLSDKVKNATLLKEVQQKLYEYGHGYIVVGDPYSTSATSKVTTALAIQAFNRKFCPEVFILESVKNGNEVTHAENLQTYKLTVERLNWLHAHTKLPNCTNY</sequence>
<feature type="chain" id="PRO_5042094491" description="N-acetylmuramoyl-L-alanine amidase" evidence="5">
    <location>
        <begin position="19"/>
        <end position="343"/>
    </location>
</feature>
<dbReference type="PANTHER" id="PTHR30417">
    <property type="entry name" value="N-ACETYLMURAMOYL-L-ALANINE AMIDASE AMID"/>
    <property type="match status" value="1"/>
</dbReference>
<dbReference type="InterPro" id="IPR002502">
    <property type="entry name" value="Amidase_domain"/>
</dbReference>
<organism evidence="7 8">
    <name type="scientific">Mesorhabditis belari</name>
    <dbReference type="NCBI Taxonomy" id="2138241"/>
    <lineage>
        <taxon>Eukaryota</taxon>
        <taxon>Metazoa</taxon>
        <taxon>Ecdysozoa</taxon>
        <taxon>Nematoda</taxon>
        <taxon>Chromadorea</taxon>
        <taxon>Rhabditida</taxon>
        <taxon>Rhabditina</taxon>
        <taxon>Rhabditomorpha</taxon>
        <taxon>Rhabditoidea</taxon>
        <taxon>Rhabditidae</taxon>
        <taxon>Mesorhabditinae</taxon>
        <taxon>Mesorhabditis</taxon>
    </lineage>
</organism>
<evidence type="ECO:0000313" key="8">
    <source>
        <dbReference type="WBParaSite" id="MBELARI_LOCUS11642"/>
    </source>
</evidence>
<dbReference type="GO" id="GO:0019867">
    <property type="term" value="C:outer membrane"/>
    <property type="evidence" value="ECO:0007669"/>
    <property type="project" value="TreeGrafter"/>
</dbReference>
<evidence type="ECO:0000256" key="5">
    <source>
        <dbReference type="SAM" id="SignalP"/>
    </source>
</evidence>
<dbReference type="InterPro" id="IPR051206">
    <property type="entry name" value="NAMLAA_amidase_2"/>
</dbReference>
<dbReference type="Pfam" id="PF01510">
    <property type="entry name" value="Amidase_2"/>
    <property type="match status" value="1"/>
</dbReference>
<comment type="catalytic activity">
    <reaction evidence="1">
        <text>Hydrolyzes the link between N-acetylmuramoyl residues and L-amino acid residues in certain cell-wall glycopeptides.</text>
        <dbReference type="EC" id="3.5.1.28"/>
    </reaction>
</comment>
<evidence type="ECO:0000259" key="6">
    <source>
        <dbReference type="SMART" id="SM00644"/>
    </source>
</evidence>
<dbReference type="EC" id="3.5.1.28" evidence="2"/>
<dbReference type="SUPFAM" id="SSF55846">
    <property type="entry name" value="N-acetylmuramoyl-L-alanine amidase-like"/>
    <property type="match status" value="1"/>
</dbReference>
<keyword evidence="5" id="KW-0732">Signal</keyword>
<keyword evidence="4" id="KW-0961">Cell wall biogenesis/degradation</keyword>
<dbReference type="GO" id="GO:0008745">
    <property type="term" value="F:N-acetylmuramoyl-L-alanine amidase activity"/>
    <property type="evidence" value="ECO:0007669"/>
    <property type="project" value="UniProtKB-EC"/>
</dbReference>
<evidence type="ECO:0000256" key="3">
    <source>
        <dbReference type="ARBA" id="ARBA00022801"/>
    </source>
</evidence>
<dbReference type="PANTHER" id="PTHR30417:SF1">
    <property type="entry name" value="N-ACETYLMURAMOYL-L-ALANINE AMIDASE AMID"/>
    <property type="match status" value="1"/>
</dbReference>
<accession>A0AAF3J279</accession>